<feature type="signal peptide" evidence="1">
    <location>
        <begin position="1"/>
        <end position="22"/>
    </location>
</feature>
<evidence type="ECO:0000313" key="3">
    <source>
        <dbReference type="Proteomes" id="UP000030185"/>
    </source>
</evidence>
<name>A0A098LFP9_9BACT</name>
<dbReference type="eggNOG" id="COG2831">
    <property type="taxonomic scope" value="Bacteria"/>
</dbReference>
<reference evidence="2 3" key="1">
    <citation type="submission" date="2014-09" db="EMBL/GenBank/DDBJ databases">
        <title>Sporocytophaga myxococcoides PG-01 genome sequencing.</title>
        <authorList>
            <person name="Liu L."/>
            <person name="Gao P.J."/>
            <person name="Chen G.J."/>
            <person name="Wang L.S."/>
        </authorList>
    </citation>
    <scope>NUCLEOTIDE SEQUENCE [LARGE SCALE GENOMIC DNA]</scope>
    <source>
        <strain evidence="2 3">PG-01</strain>
    </source>
</reference>
<dbReference type="Proteomes" id="UP000030185">
    <property type="component" value="Unassembled WGS sequence"/>
</dbReference>
<dbReference type="NCBIfam" id="NF033711">
    <property type="entry name" value="T9SS_PorQ"/>
    <property type="match status" value="1"/>
</dbReference>
<dbReference type="Gene3D" id="2.40.160.60">
    <property type="entry name" value="Outer membrane protein transport protein (OMPP1/FadL/TodX)"/>
    <property type="match status" value="1"/>
</dbReference>
<accession>A0A098LFP9</accession>
<organism evidence="2 3">
    <name type="scientific">Sporocytophaga myxococcoides</name>
    <dbReference type="NCBI Taxonomy" id="153721"/>
    <lineage>
        <taxon>Bacteria</taxon>
        <taxon>Pseudomonadati</taxon>
        <taxon>Bacteroidota</taxon>
        <taxon>Cytophagia</taxon>
        <taxon>Cytophagales</taxon>
        <taxon>Cytophagaceae</taxon>
        <taxon>Sporocytophaga</taxon>
    </lineage>
</organism>
<sequence length="348" mass="38497">MTIRFTSLFLLVFGFSFTNANAQLGGRASYQFLNVPVNARVAGLGGINISQPGIDINLMTQNPATLSDSLRNYLSINYLPYLADIKATMVNYAFNAGKTGTWGVGMRYFDYGTFSGADLAGNSTGDFKSKEYVFTVAKSHTINHFTLGASLNLAFSQIGTYNSAALLTDVGGIFKHPEKDWAIGLVIKNVGVPLKKYVSGETVDLPTDVQLGTSFKPEHMPVRLSLTAHHLHKWDIVYDDPNQKGKVDLNGNVIKEKVSFGSKLLTHFAVGAEFLMSKNFQLRAGYNFLRRKELKEESKSGGAGLSLGGMVRIKYFEFGYTRSFYYIGTGTNHFTLTTDFNRIFKKRI</sequence>
<dbReference type="STRING" id="153721.MYP_2523"/>
<evidence type="ECO:0000256" key="1">
    <source>
        <dbReference type="SAM" id="SignalP"/>
    </source>
</evidence>
<dbReference type="AlphaFoldDB" id="A0A098LFP9"/>
<dbReference type="EMBL" id="BBLT01000004">
    <property type="protein sequence ID" value="GAL85294.1"/>
    <property type="molecule type" value="Genomic_DNA"/>
</dbReference>
<dbReference type="NCBIfam" id="NF033709">
    <property type="entry name" value="PorV_fam"/>
    <property type="match status" value="1"/>
</dbReference>
<keyword evidence="1" id="KW-0732">Signal</keyword>
<dbReference type="OrthoDB" id="9809953at2"/>
<keyword evidence="3" id="KW-1185">Reference proteome</keyword>
<feature type="chain" id="PRO_5001937429" description="Type IX secretion system protein PorQ" evidence="1">
    <location>
        <begin position="23"/>
        <end position="348"/>
    </location>
</feature>
<proteinExistence type="predicted"/>
<comment type="caution">
    <text evidence="2">The sequence shown here is derived from an EMBL/GenBank/DDBJ whole genome shotgun (WGS) entry which is preliminary data.</text>
</comment>
<evidence type="ECO:0008006" key="4">
    <source>
        <dbReference type="Google" id="ProtNLM"/>
    </source>
</evidence>
<protein>
    <recommendedName>
        <fullName evidence="4">Type IX secretion system protein PorQ</fullName>
    </recommendedName>
</protein>
<dbReference type="SUPFAM" id="SSF56935">
    <property type="entry name" value="Porins"/>
    <property type="match status" value="1"/>
</dbReference>
<evidence type="ECO:0000313" key="2">
    <source>
        <dbReference type="EMBL" id="GAL85294.1"/>
    </source>
</evidence>
<gene>
    <name evidence="2" type="ORF">MYP_2523</name>
</gene>
<dbReference type="RefSeq" id="WP_045463580.1">
    <property type="nucleotide sequence ID" value="NZ_BBLT01000004.1"/>
</dbReference>